<accession>A0AAV7TM13</accession>
<organism evidence="1 2">
    <name type="scientific">Pleurodeles waltl</name>
    <name type="common">Iberian ribbed newt</name>
    <dbReference type="NCBI Taxonomy" id="8319"/>
    <lineage>
        <taxon>Eukaryota</taxon>
        <taxon>Metazoa</taxon>
        <taxon>Chordata</taxon>
        <taxon>Craniata</taxon>
        <taxon>Vertebrata</taxon>
        <taxon>Euteleostomi</taxon>
        <taxon>Amphibia</taxon>
        <taxon>Batrachia</taxon>
        <taxon>Caudata</taxon>
        <taxon>Salamandroidea</taxon>
        <taxon>Salamandridae</taxon>
        <taxon>Pleurodelinae</taxon>
        <taxon>Pleurodeles</taxon>
    </lineage>
</organism>
<proteinExistence type="predicted"/>
<dbReference type="AlphaFoldDB" id="A0AAV7TM13"/>
<gene>
    <name evidence="1" type="ORF">NDU88_002924</name>
</gene>
<dbReference type="Gene3D" id="3.30.250.20">
    <property type="entry name" value="L1 transposable element, C-terminal domain"/>
    <property type="match status" value="1"/>
</dbReference>
<dbReference type="InterPro" id="IPR042566">
    <property type="entry name" value="L1_C"/>
</dbReference>
<dbReference type="EMBL" id="JANPWB010000006">
    <property type="protein sequence ID" value="KAJ1177672.1"/>
    <property type="molecule type" value="Genomic_DNA"/>
</dbReference>
<comment type="caution">
    <text evidence="1">The sequence shown here is derived from an EMBL/GenBank/DDBJ whole genome shotgun (WGS) entry which is preliminary data.</text>
</comment>
<reference evidence="1" key="1">
    <citation type="journal article" date="2022" name="bioRxiv">
        <title>Sequencing and chromosome-scale assembly of the giantPleurodeles waltlgenome.</title>
        <authorList>
            <person name="Brown T."/>
            <person name="Elewa A."/>
            <person name="Iarovenko S."/>
            <person name="Subramanian E."/>
            <person name="Araus A.J."/>
            <person name="Petzold A."/>
            <person name="Susuki M."/>
            <person name="Suzuki K.-i.T."/>
            <person name="Hayashi T."/>
            <person name="Toyoda A."/>
            <person name="Oliveira C."/>
            <person name="Osipova E."/>
            <person name="Leigh N.D."/>
            <person name="Simon A."/>
            <person name="Yun M.H."/>
        </authorList>
    </citation>
    <scope>NUCLEOTIDE SEQUENCE</scope>
    <source>
        <strain evidence="1">20211129_DDA</strain>
        <tissue evidence="1">Liver</tissue>
    </source>
</reference>
<evidence type="ECO:0000313" key="1">
    <source>
        <dbReference type="EMBL" id="KAJ1177672.1"/>
    </source>
</evidence>
<dbReference type="Proteomes" id="UP001066276">
    <property type="component" value="Chromosome 3_2"/>
</dbReference>
<sequence>MAISLFPDYTQLVQEACRKFVDAKAALQKYGLRYLMLYPTRLRVKMDCKQFIFNTPADALAFCKVHKFQPPTPEENIADLLLGAPIYRNSGR</sequence>
<name>A0AAV7TM13_PLEWA</name>
<keyword evidence="2" id="KW-1185">Reference proteome</keyword>
<protein>
    <submittedName>
        <fullName evidence="1">Uncharacterized protein</fullName>
    </submittedName>
</protein>
<evidence type="ECO:0000313" key="2">
    <source>
        <dbReference type="Proteomes" id="UP001066276"/>
    </source>
</evidence>